<accession>A0A243R2I2</accession>
<dbReference type="Proteomes" id="UP000194761">
    <property type="component" value="Unassembled WGS sequence"/>
</dbReference>
<gene>
    <name evidence="2" type="ORF">CA984_37410</name>
</gene>
<keyword evidence="3" id="KW-1185">Reference proteome</keyword>
<organism evidence="2 3">
    <name type="scientific">Streptosporangium minutum</name>
    <dbReference type="NCBI Taxonomy" id="569862"/>
    <lineage>
        <taxon>Bacteria</taxon>
        <taxon>Bacillati</taxon>
        <taxon>Actinomycetota</taxon>
        <taxon>Actinomycetes</taxon>
        <taxon>Streptosporangiales</taxon>
        <taxon>Streptosporangiaceae</taxon>
        <taxon>Streptosporangium</taxon>
    </lineage>
</organism>
<dbReference type="EMBL" id="NGFP01000274">
    <property type="protein sequence ID" value="OUC88559.1"/>
    <property type="molecule type" value="Genomic_DNA"/>
</dbReference>
<protein>
    <submittedName>
        <fullName evidence="2">Uncharacterized protein</fullName>
    </submittedName>
</protein>
<evidence type="ECO:0000313" key="3">
    <source>
        <dbReference type="Proteomes" id="UP000194761"/>
    </source>
</evidence>
<keyword evidence="1" id="KW-0732">Signal</keyword>
<evidence type="ECO:0000256" key="1">
    <source>
        <dbReference type="SAM" id="SignalP"/>
    </source>
</evidence>
<reference evidence="2 3" key="1">
    <citation type="submission" date="2017-05" db="EMBL/GenBank/DDBJ databases">
        <title>Biotechnological potential of actinobacteria isolated from South African environments.</title>
        <authorList>
            <person name="Le Roes-Hill M."/>
            <person name="Prins A."/>
            <person name="Durrell K.A."/>
        </authorList>
    </citation>
    <scope>NUCLEOTIDE SEQUENCE [LARGE SCALE GENOMIC DNA]</scope>
    <source>
        <strain evidence="2">M26</strain>
    </source>
</reference>
<sequence length="65" mass="6718">MIRLRYALAAGAVAASALAVPVAVSAQSAGAGAVPALTSAEKPCSQYGTQQERDYCEQRLRDSGY</sequence>
<comment type="caution">
    <text evidence="2">The sequence shown here is derived from an EMBL/GenBank/DDBJ whole genome shotgun (WGS) entry which is preliminary data.</text>
</comment>
<dbReference type="RefSeq" id="WP_086578130.1">
    <property type="nucleotide sequence ID" value="NZ_NGFP01000274.1"/>
</dbReference>
<dbReference type="AlphaFoldDB" id="A0A243R2I2"/>
<proteinExistence type="predicted"/>
<feature type="chain" id="PRO_5038872696" evidence="1">
    <location>
        <begin position="20"/>
        <end position="65"/>
    </location>
</feature>
<feature type="signal peptide" evidence="1">
    <location>
        <begin position="1"/>
        <end position="19"/>
    </location>
</feature>
<name>A0A243R2I2_9ACTN</name>
<evidence type="ECO:0000313" key="2">
    <source>
        <dbReference type="EMBL" id="OUC88559.1"/>
    </source>
</evidence>